<dbReference type="FunFam" id="3.40.1780.10:FF:000001">
    <property type="entry name" value="S-adenosylmethionine:tRNA ribosyltransferase-isomerase"/>
    <property type="match status" value="1"/>
</dbReference>
<dbReference type="GO" id="GO:0008616">
    <property type="term" value="P:tRNA queuosine(34) biosynthetic process"/>
    <property type="evidence" value="ECO:0007669"/>
    <property type="project" value="UniProtKB-KW"/>
</dbReference>
<protein>
    <recommendedName>
        <fullName evidence="8">S-adenosylmethionine:tRNA ribosyltransferase-isomerase</fullName>
    </recommendedName>
</protein>
<organism evidence="7">
    <name type="scientific">marine metagenome</name>
    <dbReference type="NCBI Taxonomy" id="408172"/>
    <lineage>
        <taxon>unclassified sequences</taxon>
        <taxon>metagenomes</taxon>
        <taxon>ecological metagenomes</taxon>
    </lineage>
</organism>
<evidence type="ECO:0000256" key="5">
    <source>
        <dbReference type="ARBA" id="ARBA00022691"/>
    </source>
</evidence>
<dbReference type="Gene3D" id="3.40.1780.10">
    <property type="entry name" value="QueA-like"/>
    <property type="match status" value="1"/>
</dbReference>
<accession>A0A381Q2X1</accession>
<dbReference type="EMBL" id="UINC01001186">
    <property type="protein sequence ID" value="SUZ73691.1"/>
    <property type="molecule type" value="Genomic_DNA"/>
</dbReference>
<dbReference type="SUPFAM" id="SSF111337">
    <property type="entry name" value="QueA-like"/>
    <property type="match status" value="1"/>
</dbReference>
<proteinExistence type="inferred from homology"/>
<comment type="subcellular location">
    <subcellularLocation>
        <location evidence="1">Cytoplasm</location>
    </subcellularLocation>
</comment>
<dbReference type="GO" id="GO:0051075">
    <property type="term" value="F:S-adenosylmethionine:tRNA ribosyltransferase-isomerase activity"/>
    <property type="evidence" value="ECO:0007669"/>
    <property type="project" value="TreeGrafter"/>
</dbReference>
<dbReference type="Gene3D" id="2.40.10.240">
    <property type="entry name" value="QueA-like"/>
    <property type="match status" value="1"/>
</dbReference>
<evidence type="ECO:0008006" key="8">
    <source>
        <dbReference type="Google" id="ProtNLM"/>
    </source>
</evidence>
<keyword evidence="6" id="KW-0671">Queuosine biosynthesis</keyword>
<dbReference type="AlphaFoldDB" id="A0A381Q2X1"/>
<evidence type="ECO:0000256" key="6">
    <source>
        <dbReference type="ARBA" id="ARBA00022785"/>
    </source>
</evidence>
<keyword evidence="3" id="KW-0963">Cytoplasm</keyword>
<name>A0A381Q2X1_9ZZZZ</name>
<dbReference type="HAMAP" id="MF_00113">
    <property type="entry name" value="QueA"/>
    <property type="match status" value="1"/>
</dbReference>
<keyword evidence="5" id="KW-0949">S-adenosyl-L-methionine</keyword>
<dbReference type="InterPro" id="IPR042118">
    <property type="entry name" value="QueA_dom1"/>
</dbReference>
<keyword evidence="4" id="KW-0808">Transferase</keyword>
<dbReference type="PANTHER" id="PTHR30307:SF0">
    <property type="entry name" value="S-ADENOSYLMETHIONINE:TRNA RIBOSYLTRANSFERASE-ISOMERASE"/>
    <property type="match status" value="1"/>
</dbReference>
<dbReference type="InterPro" id="IPR003699">
    <property type="entry name" value="QueA"/>
</dbReference>
<dbReference type="GO" id="GO:0005737">
    <property type="term" value="C:cytoplasm"/>
    <property type="evidence" value="ECO:0007669"/>
    <property type="project" value="UniProtKB-SubCell"/>
</dbReference>
<dbReference type="InterPro" id="IPR036100">
    <property type="entry name" value="QueA_sf"/>
</dbReference>
<dbReference type="NCBIfam" id="TIGR00113">
    <property type="entry name" value="queA"/>
    <property type="match status" value="1"/>
</dbReference>
<reference evidence="7" key="1">
    <citation type="submission" date="2018-05" db="EMBL/GenBank/DDBJ databases">
        <authorList>
            <person name="Lanie J.A."/>
            <person name="Ng W.-L."/>
            <person name="Kazmierczak K.M."/>
            <person name="Andrzejewski T.M."/>
            <person name="Davidsen T.M."/>
            <person name="Wayne K.J."/>
            <person name="Tettelin H."/>
            <person name="Glass J.I."/>
            <person name="Rusch D."/>
            <person name="Podicherti R."/>
            <person name="Tsui H.-C.T."/>
            <person name="Winkler M.E."/>
        </authorList>
    </citation>
    <scope>NUCLEOTIDE SEQUENCE</scope>
</reference>
<dbReference type="FunFam" id="2.40.10.240:FF:000002">
    <property type="entry name" value="S-adenosylmethionine:tRNA ribosyltransferase-isomerase"/>
    <property type="match status" value="1"/>
</dbReference>
<evidence type="ECO:0000256" key="4">
    <source>
        <dbReference type="ARBA" id="ARBA00022679"/>
    </source>
</evidence>
<comment type="subunit">
    <text evidence="2">Monomer.</text>
</comment>
<evidence type="ECO:0000313" key="7">
    <source>
        <dbReference type="EMBL" id="SUZ73691.1"/>
    </source>
</evidence>
<dbReference type="Pfam" id="PF02547">
    <property type="entry name" value="Queuosine_synth"/>
    <property type="match status" value="1"/>
</dbReference>
<evidence type="ECO:0000256" key="2">
    <source>
        <dbReference type="ARBA" id="ARBA00011245"/>
    </source>
</evidence>
<dbReference type="InterPro" id="IPR042119">
    <property type="entry name" value="QueA_dom2"/>
</dbReference>
<sequence>MLFEKRVKLRLTDFDYKLPKTRIAQEPWPRREYSKLMVIHRDTEEIEHKRFHNIVDYLKKNDLVIVNQTKVFPARLFAVKDRTDAKVEVFLLRELENDLWEVLVKPARKVRIGNKLHFTDKVHCDVIDNTVSGGRVVRFEYDTKDFYEIIDRIGHAPLPPYISRPDTPKDKERYQTVFASNRGAVAAPTAGLHFTDDLLKKIKAKGVRVAPIVLHIGLGTFRPVQVEDLTRHQMDSEYFEVPPETAIAINETRERGKRIFAVGTSSVRALETVVVSGFQVTPKRGWTDKFIYPPCDFKMTDAIITNFHQPKSTLLMLLCAFTEREFIFKAYREALKKNYRFLSYGDAMLIL</sequence>
<evidence type="ECO:0000256" key="1">
    <source>
        <dbReference type="ARBA" id="ARBA00004496"/>
    </source>
</evidence>
<dbReference type="PANTHER" id="PTHR30307">
    <property type="entry name" value="S-ADENOSYLMETHIONINE:TRNA RIBOSYLTRANSFERASE-ISOMERASE"/>
    <property type="match status" value="1"/>
</dbReference>
<gene>
    <name evidence="7" type="ORF">METZ01_LOCUS26545</name>
</gene>
<dbReference type="NCBIfam" id="NF001140">
    <property type="entry name" value="PRK00147.1"/>
    <property type="match status" value="1"/>
</dbReference>
<evidence type="ECO:0000256" key="3">
    <source>
        <dbReference type="ARBA" id="ARBA00022490"/>
    </source>
</evidence>